<dbReference type="PANTHER" id="PTHR34985">
    <property type="entry name" value="SLR0554 PROTEIN"/>
    <property type="match status" value="1"/>
</dbReference>
<dbReference type="PANTHER" id="PTHR34985:SF1">
    <property type="entry name" value="SLR0554 PROTEIN"/>
    <property type="match status" value="1"/>
</dbReference>
<feature type="domain" description="DNA primase/polymerase bifunctional N-terminal" evidence="2">
    <location>
        <begin position="5"/>
        <end position="184"/>
    </location>
</feature>
<reference evidence="3 4" key="1">
    <citation type="submission" date="2020-08" db="EMBL/GenBank/DDBJ databases">
        <title>Exploring microbial biodiversity for novel pathways involved in the catabolism of aromatic compounds derived from lignin.</title>
        <authorList>
            <person name="Elkins J."/>
        </authorList>
    </citation>
    <scope>NUCLEOTIDE SEQUENCE [LARGE SCALE GENOMIC DNA]</scope>
    <source>
        <strain evidence="3 4">B1D3A</strain>
    </source>
</reference>
<dbReference type="RefSeq" id="WP_184153047.1">
    <property type="nucleotide sequence ID" value="NZ_JACHKA010000001.1"/>
</dbReference>
<accession>A0ABR6NFF1</accession>
<dbReference type="Proteomes" id="UP001138540">
    <property type="component" value="Unassembled WGS sequence"/>
</dbReference>
<name>A0ABR6NFF1_9SPHN</name>
<gene>
    <name evidence="3" type="ORF">HNP60_001979</name>
</gene>
<evidence type="ECO:0000313" key="3">
    <source>
        <dbReference type="EMBL" id="MBB5986005.1"/>
    </source>
</evidence>
<feature type="compositionally biased region" description="Basic and acidic residues" evidence="1">
    <location>
        <begin position="360"/>
        <end position="371"/>
    </location>
</feature>
<dbReference type="EMBL" id="JACHKA010000001">
    <property type="protein sequence ID" value="MBB5986005.1"/>
    <property type="molecule type" value="Genomic_DNA"/>
</dbReference>
<protein>
    <submittedName>
        <fullName evidence="3">P-loop ATPase</fullName>
    </submittedName>
</protein>
<dbReference type="SUPFAM" id="SSF56747">
    <property type="entry name" value="Prim-pol domain"/>
    <property type="match status" value="1"/>
</dbReference>
<dbReference type="Pfam" id="PF08707">
    <property type="entry name" value="PriCT_2"/>
    <property type="match status" value="1"/>
</dbReference>
<evidence type="ECO:0000259" key="2">
    <source>
        <dbReference type="SMART" id="SM00943"/>
    </source>
</evidence>
<feature type="region of interest" description="Disordered" evidence="1">
    <location>
        <begin position="352"/>
        <end position="371"/>
    </location>
</feature>
<dbReference type="Pfam" id="PF09250">
    <property type="entry name" value="Prim-Pol"/>
    <property type="match status" value="1"/>
</dbReference>
<comment type="caution">
    <text evidence="3">The sequence shown here is derived from an EMBL/GenBank/DDBJ whole genome shotgun (WGS) entry which is preliminary data.</text>
</comment>
<dbReference type="InterPro" id="IPR015330">
    <property type="entry name" value="DNA_primase/pol_bifunc_N"/>
</dbReference>
<keyword evidence="4" id="KW-1185">Reference proteome</keyword>
<dbReference type="InterPro" id="IPR014819">
    <property type="entry name" value="PriCT_2"/>
</dbReference>
<evidence type="ECO:0000313" key="4">
    <source>
        <dbReference type="Proteomes" id="UP001138540"/>
    </source>
</evidence>
<sequence>MLDQIAPFVRAGFAVHWLAPRSKRPIKDNWSDIPVATLDALRASYRDGLNAGVRLGEPSQVEGGYLHVLDVDIRVPDMVEEAMAKLLELFPDAMSFPSVISGSGGASRHLYFVTEKPFRSRRLAASAEKFRRFDKAQDKDVWSCEWEVELFGSGKQVVLPPSIHPNTGEPYRWERPFDLDMLDLGFGPLVSASHVEALGVVEDAAYAFEAVPPLDFKPGQMERDLDAIDVSDLHYDDWIRLGQAIHHQMGGSQEGFDLWLHHTKRSKKYTGDRQDREMRRIKWRSFGRYRGRPVTMATIRQWAQDARAAAMAAELDDLDDLDDDTAGSDDDAQSSKIDEEFADLLGVEADSLDDDDADEFDKADAKAPKDETPDLEWKSLLEITEEGGIKATLHNIRLLVANDVRFTGVMQFNEFTQEVVQRGVPGVKPSRKKSAKPTLQLDGPSWSLRDNVNGDFWTEDKDNAIRSLIEAPKTQGGYSIKVSDRDLRAAIDITARKSAFHPVREYLNTLEWDGVPRLERLFVDYLGAPDDAYTRSVARLILTAGVTRVYEPGAKFDSAVILQGLQGKRKSTFISILAKSWFAELEGEFEDARAMVEAMQGAWILEMPELGGFVRADVRHIKAFLSRRSDKVRLAYAKRAQEFHRQCIFFGSTNDFKYLKDDTGNRRFWPIVCEVDSIDTDRLEREVDQLWAEAVVHYREMRRIQPRGVLPLYLAEAEAQDIAARLQESARVETVEDAMAGQIEAWLDAPIRSGSIDGEDEGQIRKETCLVEIWCEALERERKDYTQQNAQMLGRAMAKLSNWEAPGSFITFKKGIGRQRVYRRKELRR</sequence>
<dbReference type="Pfam" id="PF05272">
    <property type="entry name" value="VapE-like_dom"/>
    <property type="match status" value="1"/>
</dbReference>
<dbReference type="SMART" id="SM00943">
    <property type="entry name" value="Prim-Pol"/>
    <property type="match status" value="1"/>
</dbReference>
<proteinExistence type="predicted"/>
<evidence type="ECO:0000256" key="1">
    <source>
        <dbReference type="SAM" id="MobiDB-lite"/>
    </source>
</evidence>
<organism evidence="3 4">
    <name type="scientific">Sphingobium lignivorans</name>
    <dbReference type="NCBI Taxonomy" id="2735886"/>
    <lineage>
        <taxon>Bacteria</taxon>
        <taxon>Pseudomonadati</taxon>
        <taxon>Pseudomonadota</taxon>
        <taxon>Alphaproteobacteria</taxon>
        <taxon>Sphingomonadales</taxon>
        <taxon>Sphingomonadaceae</taxon>
        <taxon>Sphingobium</taxon>
    </lineage>
</organism>
<dbReference type="InterPro" id="IPR007936">
    <property type="entry name" value="VapE-like_dom"/>
</dbReference>